<dbReference type="HOGENOM" id="CLU_3053599_0_0_1"/>
<evidence type="ECO:0000313" key="2">
    <source>
        <dbReference type="Proteomes" id="UP000006038"/>
    </source>
</evidence>
<evidence type="ECO:0000313" key="1">
    <source>
        <dbReference type="EnsemblPlants" id="OB0139G10010.1"/>
    </source>
</evidence>
<sequence>MVAQINENLAIQNAALFEARIFSDPDEMQAILPEKEIVINYVVLLLDMPLAART</sequence>
<proteinExistence type="predicted"/>
<reference evidence="1" key="1">
    <citation type="submission" date="2015-06" db="UniProtKB">
        <authorList>
            <consortium name="EnsemblPlants"/>
        </authorList>
    </citation>
    <scope>IDENTIFICATION</scope>
</reference>
<keyword evidence="2" id="KW-1185">Reference proteome</keyword>
<dbReference type="AlphaFoldDB" id="J3KVB6"/>
<dbReference type="Gramene" id="OB0139G10010.1">
    <property type="protein sequence ID" value="OB0139G10010.1"/>
    <property type="gene ID" value="OB0139G10010"/>
</dbReference>
<protein>
    <submittedName>
        <fullName evidence="1">Uncharacterized protein</fullName>
    </submittedName>
</protein>
<dbReference type="EnsemblPlants" id="OB0139G10010.1">
    <property type="protein sequence ID" value="OB0139G10010.1"/>
    <property type="gene ID" value="OB0139G10010"/>
</dbReference>
<organism evidence="1">
    <name type="scientific">Oryza brachyantha</name>
    <name type="common">malo sina</name>
    <dbReference type="NCBI Taxonomy" id="4533"/>
    <lineage>
        <taxon>Eukaryota</taxon>
        <taxon>Viridiplantae</taxon>
        <taxon>Streptophyta</taxon>
        <taxon>Embryophyta</taxon>
        <taxon>Tracheophyta</taxon>
        <taxon>Spermatophyta</taxon>
        <taxon>Magnoliopsida</taxon>
        <taxon>Liliopsida</taxon>
        <taxon>Poales</taxon>
        <taxon>Poaceae</taxon>
        <taxon>BOP clade</taxon>
        <taxon>Oryzoideae</taxon>
        <taxon>Oryzeae</taxon>
        <taxon>Oryzinae</taxon>
        <taxon>Oryza</taxon>
    </lineage>
</organism>
<dbReference type="Proteomes" id="UP000006038">
    <property type="component" value="Unassembled WGS sequence"/>
</dbReference>
<accession>J3KVB6</accession>
<name>J3KVB6_ORYBR</name>